<evidence type="ECO:0000313" key="8">
    <source>
        <dbReference type="EMBL" id="AKV02511.1"/>
    </source>
</evidence>
<keyword evidence="3 8" id="KW-0418">Kinase</keyword>
<dbReference type="Pfam" id="PF00069">
    <property type="entry name" value="Pkinase"/>
    <property type="match status" value="1"/>
</dbReference>
<organism evidence="8 9">
    <name type="scientific">Labilithrix luteola</name>
    <dbReference type="NCBI Taxonomy" id="1391654"/>
    <lineage>
        <taxon>Bacteria</taxon>
        <taxon>Pseudomonadati</taxon>
        <taxon>Myxococcota</taxon>
        <taxon>Polyangia</taxon>
        <taxon>Polyangiales</taxon>
        <taxon>Labilitrichaceae</taxon>
        <taxon>Labilithrix</taxon>
    </lineage>
</organism>
<feature type="region of interest" description="Disordered" evidence="5">
    <location>
        <begin position="268"/>
        <end position="300"/>
    </location>
</feature>
<feature type="region of interest" description="Disordered" evidence="5">
    <location>
        <begin position="178"/>
        <end position="211"/>
    </location>
</feature>
<evidence type="ECO:0000256" key="2">
    <source>
        <dbReference type="ARBA" id="ARBA00022741"/>
    </source>
</evidence>
<evidence type="ECO:0000259" key="7">
    <source>
        <dbReference type="PROSITE" id="PS50011"/>
    </source>
</evidence>
<dbReference type="PANTHER" id="PTHR43289">
    <property type="entry name" value="MITOGEN-ACTIVATED PROTEIN KINASE KINASE KINASE 20-RELATED"/>
    <property type="match status" value="1"/>
</dbReference>
<dbReference type="EMBL" id="CP012333">
    <property type="protein sequence ID" value="AKV02511.1"/>
    <property type="molecule type" value="Genomic_DNA"/>
</dbReference>
<accession>A0A0K1Q9N9</accession>
<proteinExistence type="predicted"/>
<dbReference type="Proteomes" id="UP000064967">
    <property type="component" value="Chromosome"/>
</dbReference>
<evidence type="ECO:0000256" key="4">
    <source>
        <dbReference type="ARBA" id="ARBA00022840"/>
    </source>
</evidence>
<keyword evidence="2" id="KW-0547">Nucleotide-binding</keyword>
<feature type="domain" description="Protein kinase" evidence="7">
    <location>
        <begin position="1"/>
        <end position="123"/>
    </location>
</feature>
<dbReference type="InterPro" id="IPR000719">
    <property type="entry name" value="Prot_kinase_dom"/>
</dbReference>
<dbReference type="SUPFAM" id="SSF56112">
    <property type="entry name" value="Protein kinase-like (PK-like)"/>
    <property type="match status" value="1"/>
</dbReference>
<keyword evidence="6" id="KW-0472">Membrane</keyword>
<evidence type="ECO:0000313" key="9">
    <source>
        <dbReference type="Proteomes" id="UP000064967"/>
    </source>
</evidence>
<dbReference type="Gene3D" id="1.10.510.10">
    <property type="entry name" value="Transferase(Phosphotransferase) domain 1"/>
    <property type="match status" value="1"/>
</dbReference>
<dbReference type="KEGG" id="llu:AKJ09_09174"/>
<evidence type="ECO:0000256" key="6">
    <source>
        <dbReference type="SAM" id="Phobius"/>
    </source>
</evidence>
<keyword evidence="4" id="KW-0067">ATP-binding</keyword>
<keyword evidence="8" id="KW-0723">Serine/threonine-protein kinase</keyword>
<name>A0A0K1Q9N9_9BACT</name>
<dbReference type="PROSITE" id="PS50011">
    <property type="entry name" value="PROTEIN_KINASE_DOM"/>
    <property type="match status" value="1"/>
</dbReference>
<dbReference type="GO" id="GO:0004674">
    <property type="term" value="F:protein serine/threonine kinase activity"/>
    <property type="evidence" value="ECO:0007669"/>
    <property type="project" value="UniProtKB-KW"/>
</dbReference>
<dbReference type="AlphaFoldDB" id="A0A0K1Q9N9"/>
<feature type="region of interest" description="Disordered" evidence="5">
    <location>
        <begin position="377"/>
        <end position="399"/>
    </location>
</feature>
<reference evidence="8 9" key="1">
    <citation type="submission" date="2015-08" db="EMBL/GenBank/DDBJ databases">
        <authorList>
            <person name="Babu N.S."/>
            <person name="Beckwith C.J."/>
            <person name="Beseler K.G."/>
            <person name="Brison A."/>
            <person name="Carone J.V."/>
            <person name="Caskin T.P."/>
            <person name="Diamond M."/>
            <person name="Durham M.E."/>
            <person name="Foxe J.M."/>
            <person name="Go M."/>
            <person name="Henderson B.A."/>
            <person name="Jones I.B."/>
            <person name="McGettigan J.A."/>
            <person name="Micheletti S.J."/>
            <person name="Nasrallah M.E."/>
            <person name="Ortiz D."/>
            <person name="Piller C.R."/>
            <person name="Privatt S.R."/>
            <person name="Schneider S.L."/>
            <person name="Sharp S."/>
            <person name="Smith T.C."/>
            <person name="Stanton J.D."/>
            <person name="Ullery H.E."/>
            <person name="Wilson R.J."/>
            <person name="Serrano M.G."/>
            <person name="Buck G."/>
            <person name="Lee V."/>
            <person name="Wang Y."/>
            <person name="Carvalho R."/>
            <person name="Voegtly L."/>
            <person name="Shi R."/>
            <person name="Duckworth R."/>
            <person name="Johnson A."/>
            <person name="Loviza R."/>
            <person name="Walstead R."/>
            <person name="Shah Z."/>
            <person name="Kiflezghi M."/>
            <person name="Wade K."/>
            <person name="Ball S.L."/>
            <person name="Bradley K.W."/>
            <person name="Asai D.J."/>
            <person name="Bowman C.A."/>
            <person name="Russell D.A."/>
            <person name="Pope W.H."/>
            <person name="Jacobs-Sera D."/>
            <person name="Hendrix R.W."/>
            <person name="Hatfull G.F."/>
        </authorList>
    </citation>
    <scope>NUCLEOTIDE SEQUENCE [LARGE SCALE GENOMIC DNA]</scope>
    <source>
        <strain evidence="8 9">DSM 27648</strain>
    </source>
</reference>
<keyword evidence="9" id="KW-1185">Reference proteome</keyword>
<sequence length="422" mass="44489">MKVVDFGIAKTRDSTVETRTGVLKGKPGYMAPEQISGDVDARSDVYSAAVMLWEAVVGRRMWQGKGDVEVLANILRGQTPALREVKPDVDERIASICDKGLAKDREERYHSAQALADDIDAYMAEKGLVVSPREIGKVVSEIFAEERERTRATIDAYLQSLRSGIAQAALPRIRSQAPETITPSGNSNSNRLVGTGTLPSVPNGPTSANQPTPAGIEFINPSLVPAYAPDHPRKKSRTGLLLVAGGVVLGALAAFGFVLSKKPGPNVEATQALDSHTSEESGAPAAAAPIPPPVTATATGPSTHELHVKVTPPVATVSFDGVTYANPAKTTCRHGTSVLMRANATGYSARERKIDCDKDESLELVLSPLAVYVPPRAQPAPAPAPSPTQAPASTPASAAAKTDCNPPFYFQGTKKVFKPGCL</sequence>
<gene>
    <name evidence="8" type="ORF">AKJ09_09174</name>
</gene>
<feature type="compositionally biased region" description="Pro residues" evidence="5">
    <location>
        <begin position="377"/>
        <end position="388"/>
    </location>
</feature>
<feature type="transmembrane region" description="Helical" evidence="6">
    <location>
        <begin position="240"/>
        <end position="259"/>
    </location>
</feature>
<evidence type="ECO:0000256" key="1">
    <source>
        <dbReference type="ARBA" id="ARBA00022679"/>
    </source>
</evidence>
<keyword evidence="1" id="KW-0808">Transferase</keyword>
<protein>
    <submittedName>
        <fullName evidence="8">Serine/threonine protein kinase</fullName>
    </submittedName>
</protein>
<feature type="compositionally biased region" description="Low complexity" evidence="5">
    <location>
        <begin position="389"/>
        <end position="399"/>
    </location>
</feature>
<dbReference type="InterPro" id="IPR011009">
    <property type="entry name" value="Kinase-like_dom_sf"/>
</dbReference>
<evidence type="ECO:0000256" key="3">
    <source>
        <dbReference type="ARBA" id="ARBA00022777"/>
    </source>
</evidence>
<keyword evidence="6" id="KW-1133">Transmembrane helix</keyword>
<dbReference type="PANTHER" id="PTHR43289:SF6">
    <property type="entry name" value="SERINE_THREONINE-PROTEIN KINASE NEKL-3"/>
    <property type="match status" value="1"/>
</dbReference>
<keyword evidence="6" id="KW-0812">Transmembrane</keyword>
<evidence type="ECO:0000256" key="5">
    <source>
        <dbReference type="SAM" id="MobiDB-lite"/>
    </source>
</evidence>
<dbReference type="GO" id="GO:0005524">
    <property type="term" value="F:ATP binding"/>
    <property type="evidence" value="ECO:0007669"/>
    <property type="project" value="UniProtKB-KW"/>
</dbReference>
<dbReference type="STRING" id="1391654.AKJ09_09174"/>